<evidence type="ECO:0000256" key="3">
    <source>
        <dbReference type="ARBA" id="ARBA00022989"/>
    </source>
</evidence>
<dbReference type="OrthoDB" id="8521894at2"/>
<dbReference type="AlphaFoldDB" id="A0A377Q9H1"/>
<dbReference type="RefSeq" id="WP_115227564.1">
    <property type="nucleotide sequence ID" value="NZ_CAWOLO010000003.1"/>
</dbReference>
<evidence type="ECO:0000256" key="5">
    <source>
        <dbReference type="SAM" id="Phobius"/>
    </source>
</evidence>
<evidence type="ECO:0000256" key="1">
    <source>
        <dbReference type="ARBA" id="ARBA00004141"/>
    </source>
</evidence>
<keyword evidence="4 5" id="KW-0472">Membrane</keyword>
<gene>
    <name evidence="7" type="ORF">EV682_103165</name>
    <name evidence="6" type="ORF">NCTC11159_02420</name>
</gene>
<reference evidence="6 8" key="1">
    <citation type="submission" date="2018-06" db="EMBL/GenBank/DDBJ databases">
        <authorList>
            <consortium name="Pathogen Informatics"/>
            <person name="Doyle S."/>
        </authorList>
    </citation>
    <scope>NUCLEOTIDE SEQUENCE [LARGE SCALE GENOMIC DNA]</scope>
    <source>
        <strain evidence="6 8">NCTC11159</strain>
    </source>
</reference>
<proteinExistence type="predicted"/>
<evidence type="ECO:0000313" key="9">
    <source>
        <dbReference type="Proteomes" id="UP000295794"/>
    </source>
</evidence>
<keyword evidence="3 5" id="KW-1133">Transmembrane helix</keyword>
<feature type="transmembrane region" description="Helical" evidence="5">
    <location>
        <begin position="467"/>
        <end position="488"/>
    </location>
</feature>
<dbReference type="InterPro" id="IPR045863">
    <property type="entry name" value="CorA_TM1_TM2"/>
</dbReference>
<dbReference type="EMBL" id="UGHR01000001">
    <property type="protein sequence ID" value="STQ91348.1"/>
    <property type="molecule type" value="Genomic_DNA"/>
</dbReference>
<evidence type="ECO:0000313" key="8">
    <source>
        <dbReference type="Proteomes" id="UP000255108"/>
    </source>
</evidence>
<dbReference type="Proteomes" id="UP000295794">
    <property type="component" value="Unassembled WGS sequence"/>
</dbReference>
<dbReference type="Proteomes" id="UP000255108">
    <property type="component" value="Unassembled WGS sequence"/>
</dbReference>
<dbReference type="GO" id="GO:0016020">
    <property type="term" value="C:membrane"/>
    <property type="evidence" value="ECO:0007669"/>
    <property type="project" value="UniProtKB-SubCell"/>
</dbReference>
<sequence>MADAAETMVRHFRQILIWPLQLMPLAQPVGSGAVMGRHWELMKELVAEDSPWQMRPSVFDMDPLAFQERHYREFVTFLPYVQRFLYGEGAAEAGGGADGYGGSPLHVFRRHDICTVRMHYKDGSRQDFKVAHIDLYFFYDIDIVILAFEILADNVPLQRAQDTLFRFGRAFPAQWDEDKTAASCLQQVKWLDVKGGVIAASDYDHKSKYLSHVGEFRAAPMANHWDALLRPLVLHHSTELGELRYRQIEYHRMPLMAYLAFDDPFDLRDEDFYRLGMVTRPSQGGDLPYTPKVFQEFEASCCYDRFWVPERRHDASSTRMMCDGHAFVLVGKYGHGFFSDPYTGALGQFRHQYFLLMMIAHFHKAALLIFSDRLAVALSRLQIGDVSSARRFKRGIRVLQEVFLRFTQRYWFCEISNQVVADQIFHMARRHLGTEALFAEVRESIDSMSQYLENDDLRRQADTVVRLTVVTILGLVGTTVTGFLGMNLFDLSHDATWLRLLYFFATFIPISALTMYSLMKSRMLSEFLDFMSDDRMGLSDKLKTIKANWRKKKQARNKL</sequence>
<evidence type="ECO:0000313" key="6">
    <source>
        <dbReference type="EMBL" id="STQ91348.1"/>
    </source>
</evidence>
<keyword evidence="2 5" id="KW-0812">Transmembrane</keyword>
<comment type="subcellular location">
    <subcellularLocation>
        <location evidence="1">Membrane</location>
        <topology evidence="1">Multi-pass membrane protein</topology>
    </subcellularLocation>
</comment>
<dbReference type="SUPFAM" id="SSF144083">
    <property type="entry name" value="Magnesium transport protein CorA, transmembrane region"/>
    <property type="match status" value="1"/>
</dbReference>
<dbReference type="Gene3D" id="1.20.58.340">
    <property type="entry name" value="Magnesium transport protein CorA, transmembrane region"/>
    <property type="match status" value="1"/>
</dbReference>
<protein>
    <submittedName>
        <fullName evidence="6">CorA-like Mg2+ transporter protein</fullName>
    </submittedName>
</protein>
<accession>A0A377Q9H1</accession>
<evidence type="ECO:0000313" key="7">
    <source>
        <dbReference type="EMBL" id="TCU88581.1"/>
    </source>
</evidence>
<name>A0A377Q9H1_9NEIS</name>
<dbReference type="EMBL" id="SMBT01000003">
    <property type="protein sequence ID" value="TCU88581.1"/>
    <property type="molecule type" value="Genomic_DNA"/>
</dbReference>
<evidence type="ECO:0000256" key="4">
    <source>
        <dbReference type="ARBA" id="ARBA00023136"/>
    </source>
</evidence>
<feature type="transmembrane region" description="Helical" evidence="5">
    <location>
        <begin position="500"/>
        <end position="519"/>
    </location>
</feature>
<keyword evidence="9" id="KW-1185">Reference proteome</keyword>
<organism evidence="6 8">
    <name type="scientific">Iodobacter fluviatilis</name>
    <dbReference type="NCBI Taxonomy" id="537"/>
    <lineage>
        <taxon>Bacteria</taxon>
        <taxon>Pseudomonadati</taxon>
        <taxon>Pseudomonadota</taxon>
        <taxon>Betaproteobacteria</taxon>
        <taxon>Neisseriales</taxon>
        <taxon>Chitinibacteraceae</taxon>
        <taxon>Iodobacter</taxon>
    </lineage>
</organism>
<evidence type="ECO:0000256" key="2">
    <source>
        <dbReference type="ARBA" id="ARBA00022692"/>
    </source>
</evidence>
<reference evidence="7 9" key="2">
    <citation type="submission" date="2019-03" db="EMBL/GenBank/DDBJ databases">
        <title>Genomic Encyclopedia of Type Strains, Phase IV (KMG-IV): sequencing the most valuable type-strain genomes for metagenomic binning, comparative biology and taxonomic classification.</title>
        <authorList>
            <person name="Goeker M."/>
        </authorList>
    </citation>
    <scope>NUCLEOTIDE SEQUENCE [LARGE SCALE GENOMIC DNA]</scope>
    <source>
        <strain evidence="7 9">DSM 3764</strain>
    </source>
</reference>